<dbReference type="Pfam" id="PF07690">
    <property type="entry name" value="MFS_1"/>
    <property type="match status" value="1"/>
</dbReference>
<dbReference type="GeneID" id="43589887"/>
<evidence type="ECO:0000313" key="10">
    <source>
        <dbReference type="Proteomes" id="UP000322225"/>
    </source>
</evidence>
<dbReference type="InterPro" id="IPR036259">
    <property type="entry name" value="MFS_trans_sf"/>
</dbReference>
<keyword evidence="2" id="KW-0813">Transport</keyword>
<feature type="transmembrane region" description="Helical" evidence="7">
    <location>
        <begin position="84"/>
        <end position="108"/>
    </location>
</feature>
<evidence type="ECO:0000313" key="9">
    <source>
        <dbReference type="EMBL" id="WWD19050.1"/>
    </source>
</evidence>
<feature type="region of interest" description="Disordered" evidence="6">
    <location>
        <begin position="1"/>
        <end position="30"/>
    </location>
</feature>
<dbReference type="KEGG" id="ksn:43589887"/>
<evidence type="ECO:0000256" key="6">
    <source>
        <dbReference type="SAM" id="MobiDB-lite"/>
    </source>
</evidence>
<keyword evidence="3 7" id="KW-0812">Transmembrane</keyword>
<comment type="subcellular location">
    <subcellularLocation>
        <location evidence="1">Membrane</location>
        <topology evidence="1">Multi-pass membrane protein</topology>
    </subcellularLocation>
</comment>
<dbReference type="GO" id="GO:0016020">
    <property type="term" value="C:membrane"/>
    <property type="evidence" value="ECO:0007669"/>
    <property type="project" value="UniProtKB-SubCell"/>
</dbReference>
<keyword evidence="10" id="KW-1185">Reference proteome</keyword>
<feature type="transmembrane region" description="Helical" evidence="7">
    <location>
        <begin position="513"/>
        <end position="532"/>
    </location>
</feature>
<evidence type="ECO:0000259" key="8">
    <source>
        <dbReference type="PROSITE" id="PS50850"/>
    </source>
</evidence>
<name>A0AAJ8LKQ6_9TREE</name>
<dbReference type="RefSeq" id="XP_065823376.1">
    <property type="nucleotide sequence ID" value="XM_065967304.1"/>
</dbReference>
<dbReference type="InterPro" id="IPR011701">
    <property type="entry name" value="MFS"/>
</dbReference>
<feature type="compositionally biased region" description="Polar residues" evidence="6">
    <location>
        <begin position="21"/>
        <end position="30"/>
    </location>
</feature>
<reference evidence="9" key="1">
    <citation type="submission" date="2017-08" db="EMBL/GenBank/DDBJ databases">
        <authorList>
            <person name="Cuomo C."/>
            <person name="Billmyre B."/>
            <person name="Heitman J."/>
        </authorList>
    </citation>
    <scope>NUCLEOTIDE SEQUENCE</scope>
    <source>
        <strain evidence="9">CBS 12478</strain>
    </source>
</reference>
<dbReference type="GO" id="GO:0022857">
    <property type="term" value="F:transmembrane transporter activity"/>
    <property type="evidence" value="ECO:0007669"/>
    <property type="project" value="InterPro"/>
</dbReference>
<evidence type="ECO:0000256" key="3">
    <source>
        <dbReference type="ARBA" id="ARBA00022692"/>
    </source>
</evidence>
<dbReference type="Proteomes" id="UP000322225">
    <property type="component" value="Chromosome 6"/>
</dbReference>
<feature type="transmembrane region" description="Helical" evidence="7">
    <location>
        <begin position="176"/>
        <end position="200"/>
    </location>
</feature>
<keyword evidence="4 7" id="KW-1133">Transmembrane helix</keyword>
<evidence type="ECO:0000256" key="2">
    <source>
        <dbReference type="ARBA" id="ARBA00022448"/>
    </source>
</evidence>
<dbReference type="AlphaFoldDB" id="A0AAJ8LKQ6"/>
<feature type="transmembrane region" description="Helical" evidence="7">
    <location>
        <begin position="379"/>
        <end position="404"/>
    </location>
</feature>
<evidence type="ECO:0000256" key="4">
    <source>
        <dbReference type="ARBA" id="ARBA00022989"/>
    </source>
</evidence>
<feature type="transmembrane region" description="Helical" evidence="7">
    <location>
        <begin position="128"/>
        <end position="147"/>
    </location>
</feature>
<feature type="transmembrane region" description="Helical" evidence="7">
    <location>
        <begin position="424"/>
        <end position="444"/>
    </location>
</feature>
<feature type="transmembrane region" description="Helical" evidence="7">
    <location>
        <begin position="154"/>
        <end position="170"/>
    </location>
</feature>
<gene>
    <name evidence="9" type="ORF">CI109_103508</name>
</gene>
<protein>
    <recommendedName>
        <fullName evidence="8">Major facilitator superfamily (MFS) profile domain-containing protein</fullName>
    </recommendedName>
</protein>
<organism evidence="9 10">
    <name type="scientific">Kwoniella shandongensis</name>
    <dbReference type="NCBI Taxonomy" id="1734106"/>
    <lineage>
        <taxon>Eukaryota</taxon>
        <taxon>Fungi</taxon>
        <taxon>Dikarya</taxon>
        <taxon>Basidiomycota</taxon>
        <taxon>Agaricomycotina</taxon>
        <taxon>Tremellomycetes</taxon>
        <taxon>Tremellales</taxon>
        <taxon>Cryptococcaceae</taxon>
        <taxon>Kwoniella</taxon>
    </lineage>
</organism>
<sequence length="572" mass="62303">MSEEDDENTPLTGAAGGDNGGQTNYGLSASKSEELNKRARELAGLVKEETLVGGKKFTDLSLYEQKSVLINRELDLMGMGKYQWCIFFLCGFGYFLDLCWAQAFGLVAAAIQQEMGVSDARISDLSTAFNTGLMIGAFTWGMLVDILGLDQRRWCFNLTCAISTLFGFLFSAPSNYGAICFLAAMIGLGIGGNVPIDATITLEFLPTKNRYLLAALSTFQPVGVVVASLISLVLIPRYSCKPDLPSCKISAAPCCSRSDNMGWRYTMLLLGFFTLSIFIARFVIFKFRESPKFLLVQGHDAHALDVLHSIANFNGRPEPGLNMHDFQALEYVESQRPGREGPKVGATKALGTKELAEKVAVGGIKRVFGHLKGLFGQRIYVWLFIAMAIAYMSLFWAFSIAGYFLPLILRAKGVDTGASITETYTAYVWIYLPSVTATLTAAYLMEVPKVGRKWGMVFSSAMMGVALALYQLVNSRNASIGFNAMAYWFQSLYAALLYAYTPEAFPAQFRGSTSGMLSTLGRIASVLAPVAARNVYHGSSSPGVLWLAAGGAWVSMFAIACLPYDTTGKQAY</sequence>
<feature type="transmembrane region" description="Helical" evidence="7">
    <location>
        <begin position="212"/>
        <end position="235"/>
    </location>
</feature>
<feature type="transmembrane region" description="Helical" evidence="7">
    <location>
        <begin position="456"/>
        <end position="473"/>
    </location>
</feature>
<evidence type="ECO:0000256" key="1">
    <source>
        <dbReference type="ARBA" id="ARBA00004141"/>
    </source>
</evidence>
<keyword evidence="5 7" id="KW-0472">Membrane</keyword>
<accession>A0AAJ8LKQ6</accession>
<evidence type="ECO:0000256" key="5">
    <source>
        <dbReference type="ARBA" id="ARBA00023136"/>
    </source>
</evidence>
<dbReference type="PANTHER" id="PTHR23511">
    <property type="entry name" value="SYNAPTIC VESICLE GLYCOPROTEIN 2"/>
    <property type="match status" value="1"/>
</dbReference>
<dbReference type="SUPFAM" id="SSF103473">
    <property type="entry name" value="MFS general substrate transporter"/>
    <property type="match status" value="1"/>
</dbReference>
<dbReference type="PROSITE" id="PS50850">
    <property type="entry name" value="MFS"/>
    <property type="match status" value="1"/>
</dbReference>
<proteinExistence type="predicted"/>
<feature type="domain" description="Major facilitator superfamily (MFS) profile" evidence="8">
    <location>
        <begin position="86"/>
        <end position="567"/>
    </location>
</feature>
<evidence type="ECO:0000256" key="7">
    <source>
        <dbReference type="SAM" id="Phobius"/>
    </source>
</evidence>
<reference evidence="9" key="2">
    <citation type="submission" date="2024-01" db="EMBL/GenBank/DDBJ databases">
        <title>Comparative genomics of Cryptococcus and Kwoniella reveals pathogenesis evolution and contrasting modes of karyotype evolution via chromosome fusion or intercentromeric recombination.</title>
        <authorList>
            <person name="Coelho M.A."/>
            <person name="David-Palma M."/>
            <person name="Shea T."/>
            <person name="Bowers K."/>
            <person name="McGinley-Smith S."/>
            <person name="Mohammad A.W."/>
            <person name="Gnirke A."/>
            <person name="Yurkov A.M."/>
            <person name="Nowrousian M."/>
            <person name="Sun S."/>
            <person name="Cuomo C.A."/>
            <person name="Heitman J."/>
        </authorList>
    </citation>
    <scope>NUCLEOTIDE SEQUENCE</scope>
    <source>
        <strain evidence="9">CBS 12478</strain>
    </source>
</reference>
<dbReference type="EMBL" id="CP144056">
    <property type="protein sequence ID" value="WWD19050.1"/>
    <property type="molecule type" value="Genomic_DNA"/>
</dbReference>
<dbReference type="PANTHER" id="PTHR23511:SF3">
    <property type="entry name" value="MAJOR FACILITATOR SUPERFAMILY (MFS) PROFILE DOMAIN-CONTAINING PROTEIN"/>
    <property type="match status" value="1"/>
</dbReference>
<dbReference type="InterPro" id="IPR020846">
    <property type="entry name" value="MFS_dom"/>
</dbReference>
<feature type="transmembrane region" description="Helical" evidence="7">
    <location>
        <begin position="485"/>
        <end position="501"/>
    </location>
</feature>
<feature type="transmembrane region" description="Helical" evidence="7">
    <location>
        <begin position="544"/>
        <end position="564"/>
    </location>
</feature>
<dbReference type="Gene3D" id="1.20.1250.20">
    <property type="entry name" value="MFS general substrate transporter like domains"/>
    <property type="match status" value="1"/>
</dbReference>
<feature type="transmembrane region" description="Helical" evidence="7">
    <location>
        <begin position="265"/>
        <end position="284"/>
    </location>
</feature>